<dbReference type="PANTHER" id="PTHR43649">
    <property type="entry name" value="ARABINOSE-BINDING PROTEIN-RELATED"/>
    <property type="match status" value="1"/>
</dbReference>
<dbReference type="OrthoDB" id="358201at2"/>
<dbReference type="RefSeq" id="WP_129188566.1">
    <property type="nucleotide sequence ID" value="NZ_CP035491.1"/>
</dbReference>
<reference evidence="4 5" key="1">
    <citation type="submission" date="2019-01" db="EMBL/GenBank/DDBJ databases">
        <title>Genome sequencing of strain FW100M-8.</title>
        <authorList>
            <person name="Heo J."/>
            <person name="Kim S.-J."/>
            <person name="Kim J.-S."/>
            <person name="Hong S.-B."/>
            <person name="Kwon S.-W."/>
        </authorList>
    </citation>
    <scope>NUCLEOTIDE SEQUENCE [LARGE SCALE GENOMIC DNA]</scope>
    <source>
        <strain evidence="4 5">FW100M-8</strain>
    </source>
</reference>
<feature type="signal peptide" evidence="3">
    <location>
        <begin position="1"/>
        <end position="25"/>
    </location>
</feature>
<protein>
    <submittedName>
        <fullName evidence="4">Extracellular solute-binding protein</fullName>
    </submittedName>
</protein>
<gene>
    <name evidence="4" type="ORF">ET445_02605</name>
</gene>
<dbReference type="PROSITE" id="PS51257">
    <property type="entry name" value="PROKAR_LIPOPROTEIN"/>
    <property type="match status" value="1"/>
</dbReference>
<sequence length="422" mass="45128">MSRTPVAIAGAAATLLLLAGCSAPATQDDAQTLKYLFVQPENPETLDLVKADIAHFEELNPGVKVDMDVVPFDTLQSVLVPQLRSDSGPDVFIYDPGPGFAGALADAGLLYDLTDAFADNDWQTYQFAIDQVTFDGKIVGVPNEIEELGVFYNKDLFAEHGLEVPTSIDELEDASKSLLDDDIVPFAFGALDQWNGSHSFSMSLSSELGGDAVAAIVDGTQPIDTPETVATVERTFQEFLPFYPEFPTALSYDDALSMFYAGEAAMLPTGTWMVQDLSANADFEVGFFPYPATERQAIFSAGLGSGTFVSANTKKPELAVKFLDYLQSEERGLWQIENLQTIPAYPVDASGADISPLFQGILADAAGVASGDGEFGLNIDVRMPASFNDVLYPGIQAVLTGTQSSADFVKDLQAAIDAEAGK</sequence>
<evidence type="ECO:0000256" key="1">
    <source>
        <dbReference type="ARBA" id="ARBA00008520"/>
    </source>
</evidence>
<evidence type="ECO:0000256" key="3">
    <source>
        <dbReference type="SAM" id="SignalP"/>
    </source>
</evidence>
<dbReference type="EMBL" id="CP035491">
    <property type="protein sequence ID" value="QAY72391.1"/>
    <property type="molecule type" value="Genomic_DNA"/>
</dbReference>
<dbReference type="InterPro" id="IPR050490">
    <property type="entry name" value="Bact_solute-bd_prot1"/>
</dbReference>
<dbReference type="SUPFAM" id="SSF53850">
    <property type="entry name" value="Periplasmic binding protein-like II"/>
    <property type="match status" value="1"/>
</dbReference>
<organism evidence="4 5">
    <name type="scientific">Agromyces protaetiae</name>
    <dbReference type="NCBI Taxonomy" id="2509455"/>
    <lineage>
        <taxon>Bacteria</taxon>
        <taxon>Bacillati</taxon>
        <taxon>Actinomycetota</taxon>
        <taxon>Actinomycetes</taxon>
        <taxon>Micrococcales</taxon>
        <taxon>Microbacteriaceae</taxon>
        <taxon>Agromyces</taxon>
    </lineage>
</organism>
<dbReference type="Pfam" id="PF01547">
    <property type="entry name" value="SBP_bac_1"/>
    <property type="match status" value="1"/>
</dbReference>
<evidence type="ECO:0000313" key="5">
    <source>
        <dbReference type="Proteomes" id="UP000291259"/>
    </source>
</evidence>
<name>A0A4V0YGU1_9MICO</name>
<keyword evidence="3" id="KW-0732">Signal</keyword>
<dbReference type="PANTHER" id="PTHR43649:SF29">
    <property type="entry name" value="OSMOPROTECTIVE COMPOUNDS-BINDING PROTEIN GGTB"/>
    <property type="match status" value="1"/>
</dbReference>
<keyword evidence="5" id="KW-1185">Reference proteome</keyword>
<dbReference type="Gene3D" id="3.40.190.10">
    <property type="entry name" value="Periplasmic binding protein-like II"/>
    <property type="match status" value="2"/>
</dbReference>
<dbReference type="Proteomes" id="UP000291259">
    <property type="component" value="Chromosome"/>
</dbReference>
<accession>A0A4V0YGU1</accession>
<feature type="chain" id="PRO_5038481967" evidence="3">
    <location>
        <begin position="26"/>
        <end position="422"/>
    </location>
</feature>
<dbReference type="InterPro" id="IPR006059">
    <property type="entry name" value="SBP"/>
</dbReference>
<dbReference type="AlphaFoldDB" id="A0A4V0YGU1"/>
<proteinExistence type="inferred from homology"/>
<dbReference type="KEGG" id="agf:ET445_02605"/>
<evidence type="ECO:0000256" key="2">
    <source>
        <dbReference type="ARBA" id="ARBA00022448"/>
    </source>
</evidence>
<comment type="similarity">
    <text evidence="1">Belongs to the bacterial solute-binding protein 1 family.</text>
</comment>
<evidence type="ECO:0000313" key="4">
    <source>
        <dbReference type="EMBL" id="QAY72391.1"/>
    </source>
</evidence>
<keyword evidence="2" id="KW-0813">Transport</keyword>